<keyword evidence="2" id="KW-0285">Flavoprotein</keyword>
<protein>
    <submittedName>
        <fullName evidence="6">FAD/NAD(P)-binding domain-containing protein</fullName>
    </submittedName>
</protein>
<organism evidence="6 7">
    <name type="scientific">Gymnopus androsaceus JB14</name>
    <dbReference type="NCBI Taxonomy" id="1447944"/>
    <lineage>
        <taxon>Eukaryota</taxon>
        <taxon>Fungi</taxon>
        <taxon>Dikarya</taxon>
        <taxon>Basidiomycota</taxon>
        <taxon>Agaricomycotina</taxon>
        <taxon>Agaricomycetes</taxon>
        <taxon>Agaricomycetidae</taxon>
        <taxon>Agaricales</taxon>
        <taxon>Marasmiineae</taxon>
        <taxon>Omphalotaceae</taxon>
        <taxon>Gymnopus</taxon>
    </lineage>
</organism>
<comment type="similarity">
    <text evidence="1">Belongs to the FMO family.</text>
</comment>
<dbReference type="PRINTS" id="PR00370">
    <property type="entry name" value="FMOXYGENASE"/>
</dbReference>
<evidence type="ECO:0000256" key="3">
    <source>
        <dbReference type="ARBA" id="ARBA00022827"/>
    </source>
</evidence>
<dbReference type="Proteomes" id="UP000799118">
    <property type="component" value="Unassembled WGS sequence"/>
</dbReference>
<keyword evidence="3" id="KW-0274">FAD</keyword>
<evidence type="ECO:0000256" key="4">
    <source>
        <dbReference type="ARBA" id="ARBA00022857"/>
    </source>
</evidence>
<keyword evidence="7" id="KW-1185">Reference proteome</keyword>
<proteinExistence type="inferred from homology"/>
<gene>
    <name evidence="6" type="ORF">BT96DRAFT_835290</name>
</gene>
<sequence>MDTLAHPKRILIIGAGPSGIVTLRNLIKLGSYDRVEIVERRDDVGGVWYNNASDTPRWPSPAYPGLIGNVLPEFLSFSGSPFPEPPTTPHQPFPTLRETYDYLRGFAEVYLERGNIRLNTEVVRVEELEAGKGWNVTTRDWRSPDRGEIRSEVWDAVVVCTGWYDDPLWPGTPGMEDLKKKGLAVHAKWYRGPQKYAGKRALVIGNGNSANDIAAHLVPLAKDPVYRSIRRPAFKHFVSLPDVRIKDVSPVKRFILQENDKVTAELLDETIIEDIDVVFIGSGYFPNPAFLHVRSPDAPSASITPLMSQVSAQSLQSRRVPSLHKHILYAYNPTLAFVGSVMSFTPFTITDVSSTWLALIWTNEIAYPTTPEGRLQFEKERIQDIERRREIEAQETGLEASSLFTYSALGSDEEDYAADLKREIVEARPELKDVLPEWNEERRKWRQAMYPVKYQSLEWLKKQREGTPNGVHRVTDGNAAN</sequence>
<dbReference type="InterPro" id="IPR000960">
    <property type="entry name" value="Flavin_mOase"/>
</dbReference>
<evidence type="ECO:0000256" key="5">
    <source>
        <dbReference type="ARBA" id="ARBA00023002"/>
    </source>
</evidence>
<dbReference type="OrthoDB" id="66881at2759"/>
<keyword evidence="5" id="KW-0560">Oxidoreductase</keyword>
<dbReference type="SUPFAM" id="SSF51905">
    <property type="entry name" value="FAD/NAD(P)-binding domain"/>
    <property type="match status" value="2"/>
</dbReference>
<dbReference type="InterPro" id="IPR050346">
    <property type="entry name" value="FMO-like"/>
</dbReference>
<evidence type="ECO:0000256" key="1">
    <source>
        <dbReference type="ARBA" id="ARBA00009183"/>
    </source>
</evidence>
<dbReference type="InterPro" id="IPR036188">
    <property type="entry name" value="FAD/NAD-bd_sf"/>
</dbReference>
<dbReference type="EMBL" id="ML769709">
    <property type="protein sequence ID" value="KAE9389154.1"/>
    <property type="molecule type" value="Genomic_DNA"/>
</dbReference>
<name>A0A6A4GVM5_9AGAR</name>
<dbReference type="AlphaFoldDB" id="A0A6A4GVM5"/>
<keyword evidence="4" id="KW-0521">NADP</keyword>
<dbReference type="GO" id="GO:0004499">
    <property type="term" value="F:N,N-dimethylaniline monooxygenase activity"/>
    <property type="evidence" value="ECO:0007669"/>
    <property type="project" value="InterPro"/>
</dbReference>
<dbReference type="Gene3D" id="3.50.50.60">
    <property type="entry name" value="FAD/NAD(P)-binding domain"/>
    <property type="match status" value="2"/>
</dbReference>
<dbReference type="GO" id="GO:0050661">
    <property type="term" value="F:NADP binding"/>
    <property type="evidence" value="ECO:0007669"/>
    <property type="project" value="InterPro"/>
</dbReference>
<dbReference type="PANTHER" id="PTHR23023">
    <property type="entry name" value="DIMETHYLANILINE MONOOXYGENASE"/>
    <property type="match status" value="1"/>
</dbReference>
<dbReference type="Pfam" id="PF00743">
    <property type="entry name" value="FMO-like"/>
    <property type="match status" value="1"/>
</dbReference>
<dbReference type="InterPro" id="IPR020946">
    <property type="entry name" value="Flavin_mOase-like"/>
</dbReference>
<evidence type="ECO:0000313" key="7">
    <source>
        <dbReference type="Proteomes" id="UP000799118"/>
    </source>
</evidence>
<evidence type="ECO:0000256" key="2">
    <source>
        <dbReference type="ARBA" id="ARBA00022630"/>
    </source>
</evidence>
<reference evidence="6" key="1">
    <citation type="journal article" date="2019" name="Environ. Microbiol.">
        <title>Fungal ecological strategies reflected in gene transcription - a case study of two litter decomposers.</title>
        <authorList>
            <person name="Barbi F."/>
            <person name="Kohler A."/>
            <person name="Barry K."/>
            <person name="Baskaran P."/>
            <person name="Daum C."/>
            <person name="Fauchery L."/>
            <person name="Ihrmark K."/>
            <person name="Kuo A."/>
            <person name="LaButti K."/>
            <person name="Lipzen A."/>
            <person name="Morin E."/>
            <person name="Grigoriev I.V."/>
            <person name="Henrissat B."/>
            <person name="Lindahl B."/>
            <person name="Martin F."/>
        </authorList>
    </citation>
    <scope>NUCLEOTIDE SEQUENCE</scope>
    <source>
        <strain evidence="6">JB14</strain>
    </source>
</reference>
<accession>A0A6A4GVM5</accession>
<dbReference type="GO" id="GO:0050660">
    <property type="term" value="F:flavin adenine dinucleotide binding"/>
    <property type="evidence" value="ECO:0007669"/>
    <property type="project" value="InterPro"/>
</dbReference>
<evidence type="ECO:0000313" key="6">
    <source>
        <dbReference type="EMBL" id="KAE9389154.1"/>
    </source>
</evidence>